<name>A0A061DAG0_BABBI</name>
<feature type="transmembrane region" description="Helical" evidence="7">
    <location>
        <begin position="374"/>
        <end position="398"/>
    </location>
</feature>
<evidence type="ECO:0000256" key="4">
    <source>
        <dbReference type="ARBA" id="ARBA00022989"/>
    </source>
</evidence>
<keyword evidence="2" id="KW-0813">Transport</keyword>
<keyword evidence="3 7" id="KW-0812">Transmembrane</keyword>
<dbReference type="InterPro" id="IPR036259">
    <property type="entry name" value="MFS_trans_sf"/>
</dbReference>
<feature type="transmembrane region" description="Helical" evidence="7">
    <location>
        <begin position="220"/>
        <end position="241"/>
    </location>
</feature>
<keyword evidence="5 7" id="KW-0472">Membrane</keyword>
<dbReference type="VEuPathDB" id="PiroplasmaDB:BBBOND_0210270"/>
<dbReference type="EMBL" id="LK391708">
    <property type="protein sequence ID" value="CDR95874.1"/>
    <property type="molecule type" value="Genomic_DNA"/>
</dbReference>
<sequence>MTDERSGSESAPPTTKKVYGTLGKALYYLVSFIEGYDQQMLYMCMRAFELTLGFSQSQLSTMATILLLRFLHGFGLACIYPVQQHIVSNSDKPEDFNLIFGIMQGLNCLGRLLSAVITTLIARKVLLGYYGWRTSYFVLGYIWILFGISILFGMTRKRDSNSKSVEFRTHISQALSQPFKRATTWILILTIFIAEAPICAFSYINIYLQYLGVSETMAGVAIAVTLIGGAVISVAGGLIISNRAEKYDCSGEVGFGLVMMVVRLVESLLLFLGPQPSGKLLWYHYMELATLGGTLVTVGGVDRALLTKAIEDKYQGTASAMVRTISGIASSVVLFQISAYLSDKVFAYVPFRKSFETMDADIKERSAEALRKSMMYIILTGTLLNVFCYIALCCTYMGDRNIVDGNNKGEKRKNLPSSAPVPQ</sequence>
<proteinExistence type="inferred from homology"/>
<dbReference type="InterPro" id="IPR011701">
    <property type="entry name" value="MFS"/>
</dbReference>
<dbReference type="Pfam" id="PF07690">
    <property type="entry name" value="MFS_1"/>
    <property type="match status" value="1"/>
</dbReference>
<comment type="similarity">
    <text evidence="6">Belongs to the major facilitator superfamily. Spinster (TC 2.A.1.49) family.</text>
</comment>
<feature type="transmembrane region" description="Helical" evidence="7">
    <location>
        <begin position="185"/>
        <end position="208"/>
    </location>
</feature>
<evidence type="ECO:0000259" key="8">
    <source>
        <dbReference type="PROSITE" id="PS50850"/>
    </source>
</evidence>
<dbReference type="Proteomes" id="UP000033188">
    <property type="component" value="Chromosome 2"/>
</dbReference>
<evidence type="ECO:0000313" key="9">
    <source>
        <dbReference type="EMBL" id="CDR95874.1"/>
    </source>
</evidence>
<dbReference type="Gene3D" id="1.20.1250.20">
    <property type="entry name" value="MFS general substrate transporter like domains"/>
    <property type="match status" value="1"/>
</dbReference>
<feature type="transmembrane region" description="Helical" evidence="7">
    <location>
        <begin position="280"/>
        <end position="301"/>
    </location>
</feature>
<dbReference type="RefSeq" id="XP_012768060.1">
    <property type="nucleotide sequence ID" value="XM_012912606.1"/>
</dbReference>
<feature type="transmembrane region" description="Helical" evidence="7">
    <location>
        <begin position="253"/>
        <end position="274"/>
    </location>
</feature>
<dbReference type="OrthoDB" id="440755at2759"/>
<accession>A0A061DAG0</accession>
<evidence type="ECO:0000313" key="10">
    <source>
        <dbReference type="Proteomes" id="UP000033188"/>
    </source>
</evidence>
<dbReference type="CDD" id="cd06174">
    <property type="entry name" value="MFS"/>
    <property type="match status" value="1"/>
</dbReference>
<feature type="domain" description="Major facilitator superfamily (MFS) profile" evidence="8">
    <location>
        <begin position="1"/>
        <end position="397"/>
    </location>
</feature>
<dbReference type="InterPro" id="IPR020846">
    <property type="entry name" value="MFS_dom"/>
</dbReference>
<evidence type="ECO:0000256" key="3">
    <source>
        <dbReference type="ARBA" id="ARBA00022692"/>
    </source>
</evidence>
<dbReference type="PANTHER" id="PTHR23505">
    <property type="entry name" value="SPINSTER"/>
    <property type="match status" value="1"/>
</dbReference>
<reference evidence="10" key="1">
    <citation type="submission" date="2014-06" db="EMBL/GenBank/DDBJ databases">
        <authorList>
            <person name="Aslett M."/>
            <person name="De Silva N."/>
        </authorList>
    </citation>
    <scope>NUCLEOTIDE SEQUENCE [LARGE SCALE GENOMIC DNA]</scope>
    <source>
        <strain evidence="10">Bond</strain>
    </source>
</reference>
<evidence type="ECO:0000256" key="7">
    <source>
        <dbReference type="SAM" id="Phobius"/>
    </source>
</evidence>
<dbReference type="GO" id="GO:0016020">
    <property type="term" value="C:membrane"/>
    <property type="evidence" value="ECO:0007669"/>
    <property type="project" value="UniProtKB-SubCell"/>
</dbReference>
<dbReference type="GO" id="GO:0022857">
    <property type="term" value="F:transmembrane transporter activity"/>
    <property type="evidence" value="ECO:0007669"/>
    <property type="project" value="InterPro"/>
</dbReference>
<dbReference type="AlphaFoldDB" id="A0A061DAG0"/>
<evidence type="ECO:0000256" key="6">
    <source>
        <dbReference type="ARBA" id="ARBA00024338"/>
    </source>
</evidence>
<dbReference type="PROSITE" id="PS50850">
    <property type="entry name" value="MFS"/>
    <property type="match status" value="1"/>
</dbReference>
<gene>
    <name evidence="9" type="ORF">BBBOND_0210270</name>
</gene>
<dbReference type="OMA" id="LATHYPM"/>
<dbReference type="KEGG" id="bbig:BBBOND_0210270"/>
<keyword evidence="4 7" id="KW-1133">Transmembrane helix</keyword>
<evidence type="ECO:0000256" key="1">
    <source>
        <dbReference type="ARBA" id="ARBA00004141"/>
    </source>
</evidence>
<keyword evidence="10" id="KW-1185">Reference proteome</keyword>
<feature type="transmembrane region" description="Helical" evidence="7">
    <location>
        <begin position="136"/>
        <end position="154"/>
    </location>
</feature>
<dbReference type="PANTHER" id="PTHR23505:SF52">
    <property type="entry name" value="MAJOR FACILITATOR SUPERFAMILY PROTEIN"/>
    <property type="match status" value="1"/>
</dbReference>
<dbReference type="InterPro" id="IPR044770">
    <property type="entry name" value="MFS_spinster-like"/>
</dbReference>
<organism evidence="9 10">
    <name type="scientific">Babesia bigemina</name>
    <dbReference type="NCBI Taxonomy" id="5866"/>
    <lineage>
        <taxon>Eukaryota</taxon>
        <taxon>Sar</taxon>
        <taxon>Alveolata</taxon>
        <taxon>Apicomplexa</taxon>
        <taxon>Aconoidasida</taxon>
        <taxon>Piroplasmida</taxon>
        <taxon>Babesiidae</taxon>
        <taxon>Babesia</taxon>
    </lineage>
</organism>
<dbReference type="SUPFAM" id="SSF103473">
    <property type="entry name" value="MFS general substrate transporter"/>
    <property type="match status" value="1"/>
</dbReference>
<evidence type="ECO:0000256" key="5">
    <source>
        <dbReference type="ARBA" id="ARBA00023136"/>
    </source>
</evidence>
<feature type="transmembrane region" description="Helical" evidence="7">
    <location>
        <begin position="322"/>
        <end position="341"/>
    </location>
</feature>
<dbReference type="GeneID" id="24564415"/>
<feature type="transmembrane region" description="Helical" evidence="7">
    <location>
        <begin position="59"/>
        <end position="82"/>
    </location>
</feature>
<evidence type="ECO:0000256" key="2">
    <source>
        <dbReference type="ARBA" id="ARBA00022448"/>
    </source>
</evidence>
<protein>
    <recommendedName>
        <fullName evidence="8">Major facilitator superfamily (MFS) profile domain-containing protein</fullName>
    </recommendedName>
</protein>
<comment type="subcellular location">
    <subcellularLocation>
        <location evidence="1">Membrane</location>
        <topology evidence="1">Multi-pass membrane protein</topology>
    </subcellularLocation>
</comment>